<keyword evidence="1" id="KW-0175">Coiled coil</keyword>
<reference evidence="3 4" key="1">
    <citation type="submission" date="2016-11" db="EMBL/GenBank/DDBJ databases">
        <authorList>
            <person name="Jaros S."/>
            <person name="Januszkiewicz K."/>
            <person name="Wedrychowicz H."/>
        </authorList>
    </citation>
    <scope>NUCLEOTIDE SEQUENCE [LARGE SCALE GENOMIC DNA]</scope>
    <source>
        <strain evidence="3 4">DSM 3090</strain>
    </source>
</reference>
<sequence length="194" mass="21507">MNKQQFIALGLTEDLATKAEAESKKELETYIPKTRFDEVNNSKKELEKTIAERNTQLEDLKKVDGEALKKQIETLQEDNKAKDIEYQAKLKDLQVSNAIKMAIADKAMDTDLVADLFDKSKLILNDDGKITGLDEQLKSLKESKGFLFKPENSPEPTPQPGFKVGADGGNPKPQGTNVSMKDAIAAKLQGQINQ</sequence>
<dbReference type="Pfam" id="PF06810">
    <property type="entry name" value="Phage_scaffold"/>
    <property type="match status" value="1"/>
</dbReference>
<gene>
    <name evidence="3" type="ORF">SAMN02745248_02411</name>
</gene>
<dbReference type="OrthoDB" id="2365850at2"/>
<accession>A0A1M6S0E6</accession>
<dbReference type="STRING" id="1121331.SAMN02745248_02411"/>
<feature type="region of interest" description="Disordered" evidence="2">
    <location>
        <begin position="144"/>
        <end position="181"/>
    </location>
</feature>
<dbReference type="AlphaFoldDB" id="A0A1M6S0E6"/>
<evidence type="ECO:0000313" key="3">
    <source>
        <dbReference type="EMBL" id="SHK38183.1"/>
    </source>
</evidence>
<dbReference type="InterPro" id="IPR009636">
    <property type="entry name" value="SCAF"/>
</dbReference>
<dbReference type="RefSeq" id="WP_072904326.1">
    <property type="nucleotide sequence ID" value="NZ_FRAD01000025.1"/>
</dbReference>
<dbReference type="Proteomes" id="UP000183952">
    <property type="component" value="Unassembled WGS sequence"/>
</dbReference>
<evidence type="ECO:0000256" key="2">
    <source>
        <dbReference type="SAM" id="MobiDB-lite"/>
    </source>
</evidence>
<keyword evidence="4" id="KW-1185">Reference proteome</keyword>
<proteinExistence type="predicted"/>
<name>A0A1M6S0E6_9CLOT</name>
<evidence type="ECO:0000313" key="4">
    <source>
        <dbReference type="Proteomes" id="UP000183952"/>
    </source>
</evidence>
<feature type="coiled-coil region" evidence="1">
    <location>
        <begin position="36"/>
        <end position="85"/>
    </location>
</feature>
<evidence type="ECO:0000256" key="1">
    <source>
        <dbReference type="SAM" id="Coils"/>
    </source>
</evidence>
<dbReference type="EMBL" id="FRAD01000025">
    <property type="protein sequence ID" value="SHK38183.1"/>
    <property type="molecule type" value="Genomic_DNA"/>
</dbReference>
<protein>
    <submittedName>
        <fullName evidence="3">Phage minor structural protein GP20</fullName>
    </submittedName>
</protein>
<organism evidence="3 4">
    <name type="scientific">Hathewaya proteolytica DSM 3090</name>
    <dbReference type="NCBI Taxonomy" id="1121331"/>
    <lineage>
        <taxon>Bacteria</taxon>
        <taxon>Bacillati</taxon>
        <taxon>Bacillota</taxon>
        <taxon>Clostridia</taxon>
        <taxon>Eubacteriales</taxon>
        <taxon>Clostridiaceae</taxon>
        <taxon>Hathewaya</taxon>
    </lineage>
</organism>